<evidence type="ECO:0000256" key="1">
    <source>
        <dbReference type="ARBA" id="ARBA00008403"/>
    </source>
</evidence>
<evidence type="ECO:0008006" key="6">
    <source>
        <dbReference type="Google" id="ProtNLM"/>
    </source>
</evidence>
<feature type="region of interest" description="Disordered" evidence="3">
    <location>
        <begin position="108"/>
        <end position="207"/>
    </location>
</feature>
<reference evidence="4 5" key="1">
    <citation type="submission" date="2024-02" db="EMBL/GenBank/DDBJ databases">
        <authorList>
            <person name="Vignale AGUSTIN F."/>
            <person name="Sosa J E."/>
            <person name="Modenutti C."/>
        </authorList>
    </citation>
    <scope>NUCLEOTIDE SEQUENCE [LARGE SCALE GENOMIC DNA]</scope>
</reference>
<organism evidence="4 5">
    <name type="scientific">Ilex paraguariensis</name>
    <name type="common">yerba mate</name>
    <dbReference type="NCBI Taxonomy" id="185542"/>
    <lineage>
        <taxon>Eukaryota</taxon>
        <taxon>Viridiplantae</taxon>
        <taxon>Streptophyta</taxon>
        <taxon>Embryophyta</taxon>
        <taxon>Tracheophyta</taxon>
        <taxon>Spermatophyta</taxon>
        <taxon>Magnoliopsida</taxon>
        <taxon>eudicotyledons</taxon>
        <taxon>Gunneridae</taxon>
        <taxon>Pentapetalae</taxon>
        <taxon>asterids</taxon>
        <taxon>campanulids</taxon>
        <taxon>Aquifoliales</taxon>
        <taxon>Aquifoliaceae</taxon>
        <taxon>Ilex</taxon>
    </lineage>
</organism>
<feature type="compositionally biased region" description="Basic and acidic residues" evidence="3">
    <location>
        <begin position="108"/>
        <end position="120"/>
    </location>
</feature>
<dbReference type="PROSITE" id="PS00823">
    <property type="entry name" value="DEHYDRIN_2"/>
    <property type="match status" value="2"/>
</dbReference>
<comment type="similarity">
    <text evidence="1 2">Belongs to the plant dehydrin family.</text>
</comment>
<dbReference type="InterPro" id="IPR030513">
    <property type="entry name" value="Dehydrin_CS"/>
</dbReference>
<feature type="compositionally biased region" description="Basic and acidic residues" evidence="3">
    <location>
        <begin position="185"/>
        <end position="207"/>
    </location>
</feature>
<gene>
    <name evidence="4" type="ORF">ILEXP_LOCUS25654</name>
</gene>
<feature type="compositionally biased region" description="Gly residues" evidence="3">
    <location>
        <begin position="131"/>
        <end position="147"/>
    </location>
</feature>
<dbReference type="GO" id="GO:0009414">
    <property type="term" value="P:response to water deprivation"/>
    <property type="evidence" value="ECO:0007669"/>
    <property type="project" value="UniProtKB-ARBA"/>
</dbReference>
<name>A0ABC8SJ13_9AQUA</name>
<feature type="compositionally biased region" description="Basic and acidic residues" evidence="3">
    <location>
        <begin position="1"/>
        <end position="16"/>
    </location>
</feature>
<protein>
    <recommendedName>
        <fullName evidence="6">Dehydrin</fullName>
    </recommendedName>
</protein>
<dbReference type="InterPro" id="IPR000167">
    <property type="entry name" value="Dehydrin"/>
</dbReference>
<proteinExistence type="inferred from homology"/>
<feature type="region of interest" description="Disordered" evidence="3">
    <location>
        <begin position="1"/>
        <end position="23"/>
    </location>
</feature>
<evidence type="ECO:0000313" key="4">
    <source>
        <dbReference type="EMBL" id="CAK9157100.1"/>
    </source>
</evidence>
<evidence type="ECO:0000256" key="3">
    <source>
        <dbReference type="SAM" id="MobiDB-lite"/>
    </source>
</evidence>
<dbReference type="EMBL" id="CAUOFW020002947">
    <property type="protein sequence ID" value="CAK9157100.1"/>
    <property type="molecule type" value="Genomic_DNA"/>
</dbReference>
<dbReference type="PANTHER" id="PTHR33346:SF42">
    <property type="entry name" value="DEHYDRIN XERO 1"/>
    <property type="match status" value="1"/>
</dbReference>
<dbReference type="Pfam" id="PF00257">
    <property type="entry name" value="Dehydrin"/>
    <property type="match status" value="1"/>
</dbReference>
<keyword evidence="5" id="KW-1185">Reference proteome</keyword>
<dbReference type="Proteomes" id="UP001642360">
    <property type="component" value="Unassembled WGS sequence"/>
</dbReference>
<evidence type="ECO:0000313" key="5">
    <source>
        <dbReference type="Proteomes" id="UP001642360"/>
    </source>
</evidence>
<evidence type="ECO:0000256" key="2">
    <source>
        <dbReference type="RuleBase" id="RU003995"/>
    </source>
</evidence>
<comment type="caution">
    <text evidence="4">The sequence shown here is derived from an EMBL/GenBank/DDBJ whole genome shotgun (WGS) entry which is preliminary data.</text>
</comment>
<sequence length="207" mass="21692">MAQHGERYGVHGRQTDEYGNPIRQTDEFGRQLDEYGNPVGGTMGEFGTTGQYGAATGTGGDYGTTGAYGTGTGMGQYGTTGGHGVGTGFGSGERREGQGLGEGLKEKIKEKLPGGHRERVTQSTATTTPGGDYGTTGAYGVGTGFGSGERHEGQGLTEKIKEKLPGGHRERVTQSTPTMTPGYEGQREEKKGVMEKIKEKLPGQHNA</sequence>
<dbReference type="PANTHER" id="PTHR33346">
    <property type="entry name" value="DEHYDRIN XERO 2-RELATED"/>
    <property type="match status" value="1"/>
</dbReference>
<dbReference type="AlphaFoldDB" id="A0ABC8SJ13"/>
<accession>A0ABC8SJ13</accession>
<feature type="compositionally biased region" description="Basic and acidic residues" evidence="3">
    <location>
        <begin position="148"/>
        <end position="172"/>
    </location>
</feature>